<feature type="transmembrane region" description="Helical" evidence="1">
    <location>
        <begin position="197"/>
        <end position="215"/>
    </location>
</feature>
<dbReference type="InterPro" id="IPR007621">
    <property type="entry name" value="TPM_dom"/>
</dbReference>
<dbReference type="Proteomes" id="UP001522905">
    <property type="component" value="Unassembled WGS sequence"/>
</dbReference>
<name>A0ABT0I1C2_9LACO</name>
<proteinExistence type="predicted"/>
<keyword evidence="4" id="KW-1185">Reference proteome</keyword>
<reference evidence="3 4" key="1">
    <citation type="submission" date="2021-11" db="EMBL/GenBank/DDBJ databases">
        <title>Comparative genomics of bee honey and flower isolates.</title>
        <authorList>
            <person name="Bechtner J.D."/>
            <person name="Gallus M.K."/>
            <person name="Ehrmann M."/>
        </authorList>
    </citation>
    <scope>NUCLEOTIDE SEQUENCE [LARGE SCALE GENOMIC DNA]</scope>
    <source>
        <strain evidence="3 4">M161</strain>
    </source>
</reference>
<keyword evidence="1" id="KW-0472">Membrane</keyword>
<keyword evidence="1" id="KW-0812">Transmembrane</keyword>
<evidence type="ECO:0000313" key="3">
    <source>
        <dbReference type="EMBL" id="MCK8624517.1"/>
    </source>
</evidence>
<dbReference type="PANTHER" id="PTHR30373:SF2">
    <property type="entry name" value="UPF0603 PROTEIN YGCG"/>
    <property type="match status" value="1"/>
</dbReference>
<evidence type="ECO:0000313" key="4">
    <source>
        <dbReference type="Proteomes" id="UP001522905"/>
    </source>
</evidence>
<evidence type="ECO:0000256" key="1">
    <source>
        <dbReference type="SAM" id="Phobius"/>
    </source>
</evidence>
<keyword evidence="1" id="KW-1133">Transmembrane helix</keyword>
<dbReference type="RefSeq" id="WP_248601577.1">
    <property type="nucleotide sequence ID" value="NZ_JAJIAO010000002.1"/>
</dbReference>
<sequence>MKKVRLLIMFLVSTIMFVFSFNGFISHADSTNPIPTKEYVVNDYVNVLSNQTKEQIIQQEKQYQKTDAKPQIVVMTIKSTNGQSIDDYANDLLQHDRWHFGKKGLDNGVLILFAQNNGNNNVRISTGYGVEDILTDAQSNDILMKNKFLLKSSKKSNIDEGIRNVFNQVSKIISKRYANKSLQQIKKEQAEKQKHDYIILFLALITIAIIIFIIIKLSKNNNHHNGSGPSGGNSGWLLPFLIGTSSGHNSSSDFGGFGSSGGFSDSGGGGDFGGGGSSI</sequence>
<organism evidence="3 4">
    <name type="scientific">Apilactobacillus xinyiensis</name>
    <dbReference type="NCBI Taxonomy" id="2841032"/>
    <lineage>
        <taxon>Bacteria</taxon>
        <taxon>Bacillati</taxon>
        <taxon>Bacillota</taxon>
        <taxon>Bacilli</taxon>
        <taxon>Lactobacillales</taxon>
        <taxon>Lactobacillaceae</taxon>
        <taxon>Apilactobacillus</taxon>
    </lineage>
</organism>
<evidence type="ECO:0000259" key="2">
    <source>
        <dbReference type="Pfam" id="PF04536"/>
    </source>
</evidence>
<gene>
    <name evidence="3" type="ORF">LNP07_03210</name>
</gene>
<dbReference type="Gene3D" id="3.10.310.50">
    <property type="match status" value="1"/>
</dbReference>
<dbReference type="Pfam" id="PF04536">
    <property type="entry name" value="TPM_phosphatase"/>
    <property type="match status" value="1"/>
</dbReference>
<accession>A0ABT0I1C2</accession>
<feature type="domain" description="TPM" evidence="2">
    <location>
        <begin position="41"/>
        <end position="171"/>
    </location>
</feature>
<comment type="caution">
    <text evidence="3">The sequence shown here is derived from an EMBL/GenBank/DDBJ whole genome shotgun (WGS) entry which is preliminary data.</text>
</comment>
<protein>
    <submittedName>
        <fullName evidence="3">TPM domain-containing protein</fullName>
    </submittedName>
</protein>
<dbReference type="PANTHER" id="PTHR30373">
    <property type="entry name" value="UPF0603 PROTEIN YGCG"/>
    <property type="match status" value="1"/>
</dbReference>
<dbReference type="EMBL" id="JAJIAO010000002">
    <property type="protein sequence ID" value="MCK8624517.1"/>
    <property type="molecule type" value="Genomic_DNA"/>
</dbReference>